<comment type="similarity">
    <text evidence="1 3">Belongs to the short-chain dehydrogenases/reductases (SDR) family.</text>
</comment>
<dbReference type="PRINTS" id="PR00080">
    <property type="entry name" value="SDRFAMILY"/>
</dbReference>
<dbReference type="SUPFAM" id="SSF51735">
    <property type="entry name" value="NAD(P)-binding Rossmann-fold domains"/>
    <property type="match status" value="1"/>
</dbReference>
<dbReference type="Gene3D" id="3.40.50.720">
    <property type="entry name" value="NAD(P)-binding Rossmann-like Domain"/>
    <property type="match status" value="1"/>
</dbReference>
<gene>
    <name evidence="5" type="ORF">D8S82_06725</name>
</gene>
<evidence type="ECO:0000313" key="6">
    <source>
        <dbReference type="Proteomes" id="UP000315759"/>
    </source>
</evidence>
<dbReference type="AlphaFoldDB" id="A0A544W5H3"/>
<dbReference type="PIRSF" id="PIRSF000126">
    <property type="entry name" value="11-beta-HSD1"/>
    <property type="match status" value="1"/>
</dbReference>
<evidence type="ECO:0000259" key="4">
    <source>
        <dbReference type="SMART" id="SM00822"/>
    </source>
</evidence>
<reference evidence="5 6" key="1">
    <citation type="submission" date="2018-10" db="EMBL/GenBank/DDBJ databases">
        <title>Draft genome of Mycobacterium hodleri strain B.</title>
        <authorList>
            <person name="Amande T.J."/>
            <person name="Mcgenity T.J."/>
        </authorList>
    </citation>
    <scope>NUCLEOTIDE SEQUENCE [LARGE SCALE GENOMIC DNA]</scope>
    <source>
        <strain evidence="5 6">B</strain>
    </source>
</reference>
<feature type="domain" description="Ketoreductase" evidence="4">
    <location>
        <begin position="8"/>
        <end position="194"/>
    </location>
</feature>
<proteinExistence type="inferred from homology"/>
<dbReference type="Pfam" id="PF00106">
    <property type="entry name" value="adh_short"/>
    <property type="match status" value="1"/>
</dbReference>
<dbReference type="PROSITE" id="PS00061">
    <property type="entry name" value="ADH_SHORT"/>
    <property type="match status" value="1"/>
</dbReference>
<name>A0A544W5H3_9MYCO</name>
<organism evidence="5 6">
    <name type="scientific">Mycolicibacterium hodleri</name>
    <dbReference type="NCBI Taxonomy" id="49897"/>
    <lineage>
        <taxon>Bacteria</taxon>
        <taxon>Bacillati</taxon>
        <taxon>Actinomycetota</taxon>
        <taxon>Actinomycetes</taxon>
        <taxon>Mycobacteriales</taxon>
        <taxon>Mycobacteriaceae</taxon>
        <taxon>Mycolicibacterium</taxon>
    </lineage>
</organism>
<protein>
    <submittedName>
        <fullName evidence="5">SDR family NAD(P)-dependent oxidoreductase</fullName>
    </submittedName>
</protein>
<dbReference type="PRINTS" id="PR00081">
    <property type="entry name" value="GDHRDH"/>
</dbReference>
<dbReference type="InterPro" id="IPR020904">
    <property type="entry name" value="Sc_DH/Rdtase_CS"/>
</dbReference>
<dbReference type="SMART" id="SM00822">
    <property type="entry name" value="PKS_KR"/>
    <property type="match status" value="1"/>
</dbReference>
<dbReference type="InterPro" id="IPR002347">
    <property type="entry name" value="SDR_fam"/>
</dbReference>
<evidence type="ECO:0000313" key="5">
    <source>
        <dbReference type="EMBL" id="TQR87470.1"/>
    </source>
</evidence>
<dbReference type="EMBL" id="VIFX01000006">
    <property type="protein sequence ID" value="TQR87470.1"/>
    <property type="molecule type" value="Genomic_DNA"/>
</dbReference>
<dbReference type="RefSeq" id="WP_142551327.1">
    <property type="nucleotide sequence ID" value="NZ_VIFX01000006.1"/>
</dbReference>
<dbReference type="Proteomes" id="UP000315759">
    <property type="component" value="Unassembled WGS sequence"/>
</dbReference>
<evidence type="ECO:0000256" key="3">
    <source>
        <dbReference type="RuleBase" id="RU000363"/>
    </source>
</evidence>
<dbReference type="InterPro" id="IPR036291">
    <property type="entry name" value="NAD(P)-bd_dom_sf"/>
</dbReference>
<dbReference type="PANTHER" id="PTHR44196:SF2">
    <property type="entry name" value="SHORT-CHAIN DEHYDROGENASE-RELATED"/>
    <property type="match status" value="1"/>
</dbReference>
<evidence type="ECO:0000256" key="2">
    <source>
        <dbReference type="ARBA" id="ARBA00023002"/>
    </source>
</evidence>
<dbReference type="GO" id="GO:0016020">
    <property type="term" value="C:membrane"/>
    <property type="evidence" value="ECO:0007669"/>
    <property type="project" value="TreeGrafter"/>
</dbReference>
<dbReference type="PANTHER" id="PTHR44196">
    <property type="entry name" value="DEHYDROGENASE/REDUCTASE SDR FAMILY MEMBER 7B"/>
    <property type="match status" value="1"/>
</dbReference>
<sequence>MTSDYRGVTALVTGASKGLGQALALELARRGARLILVARSKAQLSEVATEIRQQFGSQDTEVIVGDLIAPGGPQRILAELRDRGLTVDLLVNNAGAGGAGAFLRRPLDSQLRSVELNVNGLLVLTHSIGGELVARGSGGIINVSSVAAFQPMPFQATYAASKAFVLSFSEALAEELRGSGVRVMASHPGPIDTGFFDGTTAAMQANADTPQRIATRTLDDYAKGRAASYPGGRQYRAVTWLGRVLPRVATVRLTGTVNRRQHFDEVVDLA</sequence>
<keyword evidence="6" id="KW-1185">Reference proteome</keyword>
<dbReference type="InterPro" id="IPR057326">
    <property type="entry name" value="KR_dom"/>
</dbReference>
<comment type="caution">
    <text evidence="5">The sequence shown here is derived from an EMBL/GenBank/DDBJ whole genome shotgun (WGS) entry which is preliminary data.</text>
</comment>
<dbReference type="GO" id="GO:0016491">
    <property type="term" value="F:oxidoreductase activity"/>
    <property type="evidence" value="ECO:0007669"/>
    <property type="project" value="UniProtKB-KW"/>
</dbReference>
<keyword evidence="2" id="KW-0560">Oxidoreductase</keyword>
<accession>A0A544W5H3</accession>
<evidence type="ECO:0000256" key="1">
    <source>
        <dbReference type="ARBA" id="ARBA00006484"/>
    </source>
</evidence>